<name>A0A6B9MUA5_9CAEN</name>
<keyword evidence="1" id="KW-0472">Membrane</keyword>
<organism evidence="2">
    <name type="scientific">Epitonium scalare</name>
    <dbReference type="NCBI Taxonomy" id="494602"/>
    <lineage>
        <taxon>Eukaryota</taxon>
        <taxon>Metazoa</taxon>
        <taxon>Spiralia</taxon>
        <taxon>Lophotrochozoa</taxon>
        <taxon>Mollusca</taxon>
        <taxon>Gastropoda</taxon>
        <taxon>Caenogastropoda</taxon>
        <taxon>Caenogastropoda incertae sedis</taxon>
        <taxon>Epitonioidea</taxon>
        <taxon>Epitoniidae</taxon>
        <taxon>Epitonium</taxon>
    </lineage>
</organism>
<gene>
    <name evidence="2" type="primary">ND6</name>
</gene>
<geneLocation type="mitochondrion" evidence="2"/>
<reference evidence="2" key="1">
    <citation type="journal article" date="2019" name="Mitochondrial DNA Part B Resour">
        <title>The complete mitochondrial genome and phylogenetic analysis of Epitonium scalare (Gastropoda, Epitoniidae).</title>
        <authorList>
            <person name="Guo Y."/>
            <person name="Fu Z."/>
            <person name="Feng J."/>
            <person name="Ye Y."/>
            <person name="Li J."/>
            <person name="Guo B."/>
            <person name="Lv Z."/>
        </authorList>
    </citation>
    <scope>NUCLEOTIDE SEQUENCE</scope>
</reference>
<sequence length="165" mass="18469">MTSVMIVSFTLCMGLALPLLAHPLILGLSIMMLALFNSVMISLFQSSWYGYILFLIFVGGLLVMFAYVAALCPNLLFEQSVLFLVLLVFMGGLSYMIYNIYFMDIKIFGDMNFMNYKLMSAFGMELASLNMISVLIGLGLILLINLIAVVKICYFQQGSLRPFKS</sequence>
<feature type="transmembrane region" description="Helical" evidence="1">
    <location>
        <begin position="6"/>
        <end position="36"/>
    </location>
</feature>
<dbReference type="EMBL" id="MK251987">
    <property type="protein sequence ID" value="QHD18708.1"/>
    <property type="molecule type" value="Genomic_DNA"/>
</dbReference>
<feature type="transmembrane region" description="Helical" evidence="1">
    <location>
        <begin position="48"/>
        <end position="69"/>
    </location>
</feature>
<dbReference type="AlphaFoldDB" id="A0A6B9MUA5"/>
<proteinExistence type="predicted"/>
<protein>
    <submittedName>
        <fullName evidence="2">NADH dehydrogenase subunit 6</fullName>
    </submittedName>
</protein>
<feature type="transmembrane region" description="Helical" evidence="1">
    <location>
        <begin position="81"/>
        <end position="101"/>
    </location>
</feature>
<evidence type="ECO:0000313" key="2">
    <source>
        <dbReference type="EMBL" id="QHD18708.1"/>
    </source>
</evidence>
<accession>A0A6B9MUA5</accession>
<keyword evidence="1" id="KW-1133">Transmembrane helix</keyword>
<keyword evidence="1" id="KW-0812">Transmembrane</keyword>
<keyword evidence="2" id="KW-0496">Mitochondrion</keyword>
<evidence type="ECO:0000256" key="1">
    <source>
        <dbReference type="SAM" id="Phobius"/>
    </source>
</evidence>
<feature type="transmembrane region" description="Helical" evidence="1">
    <location>
        <begin position="122"/>
        <end position="150"/>
    </location>
</feature>